<evidence type="ECO:0000313" key="3">
    <source>
        <dbReference type="EMBL" id="CAD1841628.1"/>
    </source>
</evidence>
<feature type="compositionally biased region" description="Basic and acidic residues" evidence="2">
    <location>
        <begin position="25"/>
        <end position="39"/>
    </location>
</feature>
<dbReference type="PANTHER" id="PTHR15004">
    <property type="entry name" value="GLUTAMYL-TRNA(GLN) AMIDOTRANSFERASE SUBUNIT C, MITOCHONDRIAL"/>
    <property type="match status" value="1"/>
</dbReference>
<keyword evidence="1" id="KW-0934">Plastid</keyword>
<keyword evidence="1" id="KW-0067">ATP-binding</keyword>
<feature type="compositionally biased region" description="Basic and acidic residues" evidence="2">
    <location>
        <begin position="1"/>
        <end position="10"/>
    </location>
</feature>
<keyword evidence="1" id="KW-0436">Ligase</keyword>
<dbReference type="InterPro" id="IPR036113">
    <property type="entry name" value="Asp/Glu-ADT_sf_sub_c"/>
</dbReference>
<proteinExistence type="inferred from homology"/>
<dbReference type="EC" id="6.3.5.-" evidence="1"/>
<dbReference type="Pfam" id="PF02686">
    <property type="entry name" value="GatC"/>
    <property type="match status" value="1"/>
</dbReference>
<dbReference type="GO" id="GO:0005739">
    <property type="term" value="C:mitochondrion"/>
    <property type="evidence" value="ECO:0007669"/>
    <property type="project" value="UniProtKB-SubCell"/>
</dbReference>
<evidence type="ECO:0000256" key="1">
    <source>
        <dbReference type="HAMAP-Rule" id="MF_03149"/>
    </source>
</evidence>
<dbReference type="GO" id="GO:0032543">
    <property type="term" value="P:mitochondrial translation"/>
    <property type="evidence" value="ECO:0007669"/>
    <property type="project" value="UniProtKB-UniRule"/>
</dbReference>
<keyword evidence="1" id="KW-0150">Chloroplast</keyword>
<gene>
    <name evidence="1" type="primary">GATC</name>
    <name evidence="3" type="ORF">CB5_LOCUS24839</name>
</gene>
<dbReference type="HAMAP" id="MF_00122">
    <property type="entry name" value="GatC"/>
    <property type="match status" value="1"/>
</dbReference>
<dbReference type="Gene3D" id="1.10.20.60">
    <property type="entry name" value="Glu-tRNAGln amidotransferase C subunit, N-terminal domain"/>
    <property type="match status" value="1"/>
</dbReference>
<reference evidence="3" key="1">
    <citation type="submission" date="2020-07" db="EMBL/GenBank/DDBJ databases">
        <authorList>
            <person name="Lin J."/>
        </authorList>
    </citation>
    <scope>NUCLEOTIDE SEQUENCE</scope>
</reference>
<evidence type="ECO:0000256" key="2">
    <source>
        <dbReference type="SAM" id="MobiDB-lite"/>
    </source>
</evidence>
<protein>
    <recommendedName>
        <fullName evidence="1">Glutamyl-tRNA(Gln) amidotransferase subunit C, chloroplastic/mitochondrial</fullName>
        <shortName evidence="1">Glu-AdT subunit C</shortName>
        <ecNumber evidence="1">6.3.5.-</ecNumber>
    </recommendedName>
</protein>
<dbReference type="PANTHER" id="PTHR15004:SF0">
    <property type="entry name" value="GLUTAMYL-TRNA(GLN) AMIDOTRANSFERASE SUBUNIT C, MITOCHONDRIAL"/>
    <property type="match status" value="1"/>
</dbReference>
<accession>A0A6V7QF12</accession>
<dbReference type="EMBL" id="LR862135">
    <property type="protein sequence ID" value="CAD1841628.1"/>
    <property type="molecule type" value="Genomic_DNA"/>
</dbReference>
<name>A0A6V7QF12_ANACO</name>
<keyword evidence="1" id="KW-0547">Nucleotide-binding</keyword>
<dbReference type="GO" id="GO:0030956">
    <property type="term" value="C:glutamyl-tRNA(Gln) amidotransferase complex"/>
    <property type="evidence" value="ECO:0007669"/>
    <property type="project" value="UniProtKB-UniRule"/>
</dbReference>
<dbReference type="NCBIfam" id="TIGR00135">
    <property type="entry name" value="gatC"/>
    <property type="match status" value="1"/>
</dbReference>
<keyword evidence="1" id="KW-0648">Protein biosynthesis</keyword>
<feature type="region of interest" description="Disordered" evidence="2">
    <location>
        <begin position="1"/>
        <end position="90"/>
    </location>
</feature>
<dbReference type="GO" id="GO:0009507">
    <property type="term" value="C:chloroplast"/>
    <property type="evidence" value="ECO:0007669"/>
    <property type="project" value="UniProtKB-SubCell"/>
</dbReference>
<comment type="function">
    <text evidence="1">Allows the formation of correctly charged Gln-tRNA(Gln) through the transamidation of misacylated Glu-tRNA(Gln) in chloroplasts and mitochondria. The reaction takes place in the presence of glutamine and ATP through an activated gamma-phospho-Glu-tRNA(Gln).</text>
</comment>
<comment type="subcellular location">
    <subcellularLocation>
        <location evidence="1">Mitochondrion</location>
    </subcellularLocation>
    <subcellularLocation>
        <location evidence="1">Plastid</location>
        <location evidence="1">Chloroplast</location>
    </subcellularLocation>
</comment>
<dbReference type="AlphaFoldDB" id="A0A6V7QF12"/>
<dbReference type="InterPro" id="IPR003837">
    <property type="entry name" value="GatC"/>
</dbReference>
<dbReference type="GO" id="GO:0006450">
    <property type="term" value="P:regulation of translational fidelity"/>
    <property type="evidence" value="ECO:0007669"/>
    <property type="project" value="InterPro"/>
</dbReference>
<comment type="catalytic activity">
    <reaction evidence="1">
        <text>L-glutamyl-tRNA(Gln) + L-glutamine + ATP + H2O = L-glutaminyl-tRNA(Gln) + L-glutamate + ADP + phosphate + H(+)</text>
        <dbReference type="Rhea" id="RHEA:17521"/>
        <dbReference type="Rhea" id="RHEA-COMP:9681"/>
        <dbReference type="Rhea" id="RHEA-COMP:9684"/>
        <dbReference type="ChEBI" id="CHEBI:15377"/>
        <dbReference type="ChEBI" id="CHEBI:15378"/>
        <dbReference type="ChEBI" id="CHEBI:29985"/>
        <dbReference type="ChEBI" id="CHEBI:30616"/>
        <dbReference type="ChEBI" id="CHEBI:43474"/>
        <dbReference type="ChEBI" id="CHEBI:58359"/>
        <dbReference type="ChEBI" id="CHEBI:78520"/>
        <dbReference type="ChEBI" id="CHEBI:78521"/>
        <dbReference type="ChEBI" id="CHEBI:456216"/>
    </reaction>
</comment>
<comment type="subunit">
    <text evidence="1">Subunit of the heterotrimeric GatCAB amidotransferase (AdT) complex, composed of A, B and C subunits.</text>
</comment>
<keyword evidence="1" id="KW-0496">Mitochondrion</keyword>
<dbReference type="GO" id="GO:0050567">
    <property type="term" value="F:glutaminyl-tRNA synthase (glutamine-hydrolyzing) activity"/>
    <property type="evidence" value="ECO:0007669"/>
    <property type="project" value="UniProtKB-UniRule"/>
</dbReference>
<dbReference type="SUPFAM" id="SSF141000">
    <property type="entry name" value="Glu-tRNAGln amidotransferase C subunit"/>
    <property type="match status" value="1"/>
</dbReference>
<dbReference type="GO" id="GO:0005524">
    <property type="term" value="F:ATP binding"/>
    <property type="evidence" value="ECO:0007669"/>
    <property type="project" value="UniProtKB-KW"/>
</dbReference>
<dbReference type="GO" id="GO:0070681">
    <property type="term" value="P:glutaminyl-tRNAGln biosynthesis via transamidation"/>
    <property type="evidence" value="ECO:0007669"/>
    <property type="project" value="UniProtKB-UniRule"/>
</dbReference>
<sequence>MLNDGGERGLEASQSSLAVLRTPKRIKDPEHHRRRDGLLRGRGLAPPETRVDADAAAPNPNPRSRWPTRTTTTTTRRRSRSFSSSSPLRAALDSPDVSLLADAARISLSPNEVREFEPKIMQVIDWFGQLQAVDLESIEPSLRANTEVDARTREDAPEAFDNREAIIAAVPSYEDPYIKVPRVLNKE</sequence>
<feature type="compositionally biased region" description="Low complexity" evidence="2">
    <location>
        <begin position="54"/>
        <end position="74"/>
    </location>
</feature>
<organism evidence="3">
    <name type="scientific">Ananas comosus var. bracteatus</name>
    <name type="common">red pineapple</name>
    <dbReference type="NCBI Taxonomy" id="296719"/>
    <lineage>
        <taxon>Eukaryota</taxon>
        <taxon>Viridiplantae</taxon>
        <taxon>Streptophyta</taxon>
        <taxon>Embryophyta</taxon>
        <taxon>Tracheophyta</taxon>
        <taxon>Spermatophyta</taxon>
        <taxon>Magnoliopsida</taxon>
        <taxon>Liliopsida</taxon>
        <taxon>Poales</taxon>
        <taxon>Bromeliaceae</taxon>
        <taxon>Bromelioideae</taxon>
        <taxon>Ananas</taxon>
    </lineage>
</organism>
<comment type="similarity">
    <text evidence="1">Belongs to the GatC family.</text>
</comment>